<feature type="compositionally biased region" description="Basic and acidic residues" evidence="1">
    <location>
        <begin position="195"/>
        <end position="207"/>
    </location>
</feature>
<dbReference type="Pfam" id="PF25545">
    <property type="entry name" value="DUF7924"/>
    <property type="match status" value="1"/>
</dbReference>
<dbReference type="PANTHER" id="PTHR42470">
    <property type="entry name" value="VAST DOMAIN-CONTAINING PROTEIN"/>
    <property type="match status" value="1"/>
</dbReference>
<feature type="compositionally biased region" description="Basic residues" evidence="1">
    <location>
        <begin position="20"/>
        <end position="41"/>
    </location>
</feature>
<dbReference type="PANTHER" id="PTHR42470:SF2">
    <property type="match status" value="1"/>
</dbReference>
<evidence type="ECO:0000256" key="1">
    <source>
        <dbReference type="SAM" id="MobiDB-lite"/>
    </source>
</evidence>
<protein>
    <recommendedName>
        <fullName evidence="2">DUF7924 domain-containing protein</fullName>
    </recommendedName>
</protein>
<dbReference type="InterPro" id="IPR057684">
    <property type="entry name" value="DUF7924"/>
</dbReference>
<dbReference type="AlphaFoldDB" id="F2TA94"/>
<feature type="compositionally biased region" description="Polar residues" evidence="1">
    <location>
        <begin position="56"/>
        <end position="70"/>
    </location>
</feature>
<feature type="compositionally biased region" description="Low complexity" evidence="1">
    <location>
        <begin position="183"/>
        <end position="192"/>
    </location>
</feature>
<proteinExistence type="predicted"/>
<feature type="compositionally biased region" description="Polar residues" evidence="1">
    <location>
        <begin position="1"/>
        <end position="14"/>
    </location>
</feature>
<feature type="region of interest" description="Disordered" evidence="1">
    <location>
        <begin position="1"/>
        <end position="130"/>
    </location>
</feature>
<feature type="region of interest" description="Disordered" evidence="1">
    <location>
        <begin position="171"/>
        <end position="207"/>
    </location>
</feature>
<reference evidence="3" key="1">
    <citation type="submission" date="2010-03" db="EMBL/GenBank/DDBJ databases">
        <title>Annotation of Blastomyces dermatitidis strain ATCC 18188.</title>
        <authorList>
            <consortium name="The Broad Institute Genome Sequencing Platform"/>
            <consortium name="Broad Institute Genome Sequencing Center for Infectious Disease."/>
            <person name="Cuomo C."/>
            <person name="Klein B."/>
            <person name="Sullivan T."/>
            <person name="Heitman J."/>
            <person name="Young S."/>
            <person name="Zeng Q."/>
            <person name="Gargeya S."/>
            <person name="Alvarado L."/>
            <person name="Berlin A.M."/>
            <person name="Chapman S.B."/>
            <person name="Chen Z."/>
            <person name="Freedman E."/>
            <person name="Gellesch M."/>
            <person name="Goldberg J."/>
            <person name="Griggs A."/>
            <person name="Gujja S."/>
            <person name="Heilman E."/>
            <person name="Heiman D."/>
            <person name="Howarth C."/>
            <person name="Mehta T."/>
            <person name="Neiman D."/>
            <person name="Pearson M."/>
            <person name="Roberts A."/>
            <person name="Saif S."/>
            <person name="Shea T."/>
            <person name="Shenoy N."/>
            <person name="Sisk P."/>
            <person name="Stolte C."/>
            <person name="Sykes S."/>
            <person name="White J."/>
            <person name="Yandava C."/>
            <person name="Haas B."/>
            <person name="Nusbaum C."/>
            <person name="Birren B."/>
        </authorList>
    </citation>
    <scope>NUCLEOTIDE SEQUENCE [LARGE SCALE GENOMIC DNA]</scope>
    <source>
        <strain evidence="3">ATCC 18188</strain>
    </source>
</reference>
<name>F2TA94_AJEDA</name>
<sequence>MTTPSTIQQQSQGSAVLRLQGRKRPQGVRKARPRGVPRRSARLKEIYHHRGKAVSDSRTAVQGPLCTNSKKQAKFLQKPSDPLQPDSQKRKRPQEAEDSPCLPAESFQKRPRTSLSCPADARLPIEDTPAQEATEYKDKINLINCWRKEGAWPREYFEQGHDMSQLLARKKSTSSLHHKQLESTLTSSTTPSNQKPREEKSSQYKNPRYEVLLETKGSYMSESKQGITEVSKSCYQTLLNAAQKIPENSLFHDDLFKATCEKVRRRNEAIIIQDITRLIVPSAENLAIYGATHLDHLVESVNEGWDNSIPVTKTRPQPDYSVGFKRDAFTDGQLRRLRDFVGELTDTSYFMATYYLYFPFLTCEVKCGAASLDIADRQNAHSATIAVRATVELFKLVKREKEVDREILAFSISHDHTAVRIYGHYAVLEGEKTNFYCHPIHKFDFTALDGKEKWTAYKFTRNVYDIWMPTHFKRICSAIDHIPSDLDFEISQSELQYSEQSNAESVLTINDDDSQPSQLGYIDSTDVTPTTSFTEQTQVFKKPRK</sequence>
<organism evidence="3">
    <name type="scientific">Ajellomyces dermatitidis (strain ATCC 18188 / CBS 674.68)</name>
    <name type="common">Blastomyces dermatitidis</name>
    <dbReference type="NCBI Taxonomy" id="653446"/>
    <lineage>
        <taxon>Eukaryota</taxon>
        <taxon>Fungi</taxon>
        <taxon>Dikarya</taxon>
        <taxon>Ascomycota</taxon>
        <taxon>Pezizomycotina</taxon>
        <taxon>Eurotiomycetes</taxon>
        <taxon>Eurotiomycetidae</taxon>
        <taxon>Onygenales</taxon>
        <taxon>Ajellomycetaceae</taxon>
        <taxon>Blastomyces</taxon>
    </lineage>
</organism>
<dbReference type="EMBL" id="GG749418">
    <property type="protein sequence ID" value="EGE80157.1"/>
    <property type="molecule type" value="Genomic_DNA"/>
</dbReference>
<evidence type="ECO:0000313" key="3">
    <source>
        <dbReference type="EMBL" id="EGE80157.1"/>
    </source>
</evidence>
<gene>
    <name evidence="3" type="ORF">BDDG_03098</name>
</gene>
<dbReference type="HOGENOM" id="CLU_025457_2_0_1"/>
<dbReference type="Proteomes" id="UP000007802">
    <property type="component" value="Unassembled WGS sequence"/>
</dbReference>
<dbReference type="OrthoDB" id="5400850at2759"/>
<evidence type="ECO:0000259" key="2">
    <source>
        <dbReference type="Pfam" id="PF25545"/>
    </source>
</evidence>
<accession>F2TA94</accession>
<feature type="domain" description="DUF7924" evidence="2">
    <location>
        <begin position="256"/>
        <end position="479"/>
    </location>
</feature>